<dbReference type="Proteomes" id="UP000198752">
    <property type="component" value="Unassembled WGS sequence"/>
</dbReference>
<keyword evidence="3" id="KW-1185">Reference proteome</keyword>
<dbReference type="EMBL" id="FOOY01000005">
    <property type="protein sequence ID" value="SFG15819.1"/>
    <property type="molecule type" value="Genomic_DNA"/>
</dbReference>
<proteinExistence type="predicted"/>
<keyword evidence="1" id="KW-0472">Membrane</keyword>
<feature type="transmembrane region" description="Helical" evidence="1">
    <location>
        <begin position="223"/>
        <end position="241"/>
    </location>
</feature>
<evidence type="ECO:0000256" key="1">
    <source>
        <dbReference type="SAM" id="Phobius"/>
    </source>
</evidence>
<feature type="transmembrane region" description="Helical" evidence="1">
    <location>
        <begin position="312"/>
        <end position="329"/>
    </location>
</feature>
<reference evidence="3" key="1">
    <citation type="submission" date="2016-10" db="EMBL/GenBank/DDBJ databases">
        <authorList>
            <person name="Varghese N."/>
            <person name="Submissions S."/>
        </authorList>
    </citation>
    <scope>NUCLEOTIDE SEQUENCE [LARGE SCALE GENOMIC DNA]</scope>
    <source>
        <strain evidence="3">ATCC 700379</strain>
    </source>
</reference>
<keyword evidence="1" id="KW-1133">Transmembrane helix</keyword>
<feature type="transmembrane region" description="Helical" evidence="1">
    <location>
        <begin position="119"/>
        <end position="141"/>
    </location>
</feature>
<organism evidence="2 3">
    <name type="scientific">Sporolactobacillus nakayamae</name>
    <dbReference type="NCBI Taxonomy" id="269670"/>
    <lineage>
        <taxon>Bacteria</taxon>
        <taxon>Bacillati</taxon>
        <taxon>Bacillota</taxon>
        <taxon>Bacilli</taxon>
        <taxon>Bacillales</taxon>
        <taxon>Sporolactobacillaceae</taxon>
        <taxon>Sporolactobacillus</taxon>
    </lineage>
</organism>
<dbReference type="RefSeq" id="WP_093670354.1">
    <property type="nucleotide sequence ID" value="NZ_FOOY01000005.1"/>
</dbReference>
<feature type="transmembrane region" description="Helical" evidence="1">
    <location>
        <begin position="88"/>
        <end position="107"/>
    </location>
</feature>
<protein>
    <submittedName>
        <fullName evidence="2">Uncharacterized protein</fullName>
    </submittedName>
</protein>
<feature type="transmembrane region" description="Helical" evidence="1">
    <location>
        <begin position="253"/>
        <end position="277"/>
    </location>
</feature>
<evidence type="ECO:0000313" key="3">
    <source>
        <dbReference type="Proteomes" id="UP000198752"/>
    </source>
</evidence>
<keyword evidence="1" id="KW-0812">Transmembrane</keyword>
<gene>
    <name evidence="2" type="ORF">SAMN02982927_00827</name>
</gene>
<sequence>MGLIDRYIYALIRRIPLKQRADSEKEVRSLIEDMLDRRAYGREATSEDIEVILTELGDPNKLAEQYRGYNRFLIGPDAFDTYWTVLKIVLAVTEIAVGVTFAIQVLVSPTNLLKEFVDALISGVSSGMNGFAIVTIIFALYEFSQRDNSGRAGGKKKNWSPKSLPDIPDSKKEIKRSESIIGIVFSILLMVLFVYSSHLIGIYHLADGRITQVPIFNDETIRAMLPLVFALVSIGILKECLKLVTRCWTKKLAAYLFVINVVSFAIIAAIFTNPALWNPNFLSDMVHAGIVSGDGDDYQTIKTIWEIVTGRMVLLIALGYLIDTCELFYKGFRK</sequence>
<dbReference type="STRING" id="269670.SAMN02982927_00827"/>
<dbReference type="AlphaFoldDB" id="A0A1I2PL10"/>
<evidence type="ECO:0000313" key="2">
    <source>
        <dbReference type="EMBL" id="SFG15819.1"/>
    </source>
</evidence>
<name>A0A1I2PL10_9BACL</name>
<feature type="transmembrane region" description="Helical" evidence="1">
    <location>
        <begin position="180"/>
        <end position="203"/>
    </location>
</feature>
<dbReference type="OrthoDB" id="116789at2"/>
<accession>A0A1I2PL10</accession>